<dbReference type="Pfam" id="PF00704">
    <property type="entry name" value="Glyco_hydro_18"/>
    <property type="match status" value="1"/>
</dbReference>
<dbReference type="PROSITE" id="PS51910">
    <property type="entry name" value="GH18_2"/>
    <property type="match status" value="1"/>
</dbReference>
<comment type="caution">
    <text evidence="3">The sequence shown here is derived from an EMBL/GenBank/DDBJ whole genome shotgun (WGS) entry which is preliminary data.</text>
</comment>
<dbReference type="SUPFAM" id="SSF51445">
    <property type="entry name" value="(Trans)glycosidases"/>
    <property type="match status" value="1"/>
</dbReference>
<accession>A0AAE0I2A9</accession>
<dbReference type="Proteomes" id="UP001286456">
    <property type="component" value="Unassembled WGS sequence"/>
</dbReference>
<sequence length="381" mass="41059">MRSILLRVATALCALATAVVTAPTPLSPPTGSERYEVEADSEVPRLIIYYQTTHDSKTGRPISMLPLITEKNIALTHLIVCSFHIDPNGSVLRLNDYPVDHPHFYTLWNETAVIQDTHVRVMGMIGGEAAGSFSTQTLDGSDEAFARYYPQLRKAIVAYNLEGIDLDVEQSMSQAGITRLVRRLRKDFGEDFLITLAPVATALRGGANLSGFGYLDLADAVGDQIDFYNAQFYNGFGDMDSPEPYEAVIAQGWSPLQIVAGQLTSPSNGGGFTTTAHLNATVHALVKRYGNIGGIFGWEYFNSAPGGTAKPWAWAQDMSSILRPNGLPKLAITTAIATKLVAAWKDTILGSIGAPAGSQINTVVPGSMLEPDVDYMAMVNA</sequence>
<protein>
    <submittedName>
        <fullName evidence="3">Glycoside hydrolase family 18 protein</fullName>
    </submittedName>
</protein>
<feature type="signal peptide" evidence="1">
    <location>
        <begin position="1"/>
        <end position="21"/>
    </location>
</feature>
<evidence type="ECO:0000259" key="2">
    <source>
        <dbReference type="PROSITE" id="PS51910"/>
    </source>
</evidence>
<dbReference type="InterPro" id="IPR001223">
    <property type="entry name" value="Glyco_hydro18_cat"/>
</dbReference>
<dbReference type="AlphaFoldDB" id="A0AAE0I2A9"/>
<name>A0AAE0I2A9_9PEZI</name>
<organism evidence="3 4">
    <name type="scientific">Cercophora scortea</name>
    <dbReference type="NCBI Taxonomy" id="314031"/>
    <lineage>
        <taxon>Eukaryota</taxon>
        <taxon>Fungi</taxon>
        <taxon>Dikarya</taxon>
        <taxon>Ascomycota</taxon>
        <taxon>Pezizomycotina</taxon>
        <taxon>Sordariomycetes</taxon>
        <taxon>Sordariomycetidae</taxon>
        <taxon>Sordariales</taxon>
        <taxon>Lasiosphaeriaceae</taxon>
        <taxon>Cercophora</taxon>
    </lineage>
</organism>
<proteinExistence type="predicted"/>
<keyword evidence="4" id="KW-1185">Reference proteome</keyword>
<evidence type="ECO:0000313" key="4">
    <source>
        <dbReference type="Proteomes" id="UP001286456"/>
    </source>
</evidence>
<dbReference type="GO" id="GO:0016787">
    <property type="term" value="F:hydrolase activity"/>
    <property type="evidence" value="ECO:0007669"/>
    <property type="project" value="UniProtKB-KW"/>
</dbReference>
<dbReference type="Gene3D" id="3.20.20.80">
    <property type="entry name" value="Glycosidases"/>
    <property type="match status" value="1"/>
</dbReference>
<feature type="chain" id="PRO_5042128109" evidence="1">
    <location>
        <begin position="22"/>
        <end position="381"/>
    </location>
</feature>
<feature type="domain" description="GH18" evidence="2">
    <location>
        <begin position="44"/>
        <end position="325"/>
    </location>
</feature>
<dbReference type="GO" id="GO:0005975">
    <property type="term" value="P:carbohydrate metabolic process"/>
    <property type="evidence" value="ECO:0007669"/>
    <property type="project" value="InterPro"/>
</dbReference>
<gene>
    <name evidence="3" type="ORF">B0T19DRAFT_479394</name>
</gene>
<reference evidence="3" key="1">
    <citation type="journal article" date="2023" name="Mol. Phylogenet. Evol.">
        <title>Genome-scale phylogeny and comparative genomics of the fungal order Sordariales.</title>
        <authorList>
            <person name="Hensen N."/>
            <person name="Bonometti L."/>
            <person name="Westerberg I."/>
            <person name="Brannstrom I.O."/>
            <person name="Guillou S."/>
            <person name="Cros-Aarteil S."/>
            <person name="Calhoun S."/>
            <person name="Haridas S."/>
            <person name="Kuo A."/>
            <person name="Mondo S."/>
            <person name="Pangilinan J."/>
            <person name="Riley R."/>
            <person name="LaButti K."/>
            <person name="Andreopoulos B."/>
            <person name="Lipzen A."/>
            <person name="Chen C."/>
            <person name="Yan M."/>
            <person name="Daum C."/>
            <person name="Ng V."/>
            <person name="Clum A."/>
            <person name="Steindorff A."/>
            <person name="Ohm R.A."/>
            <person name="Martin F."/>
            <person name="Silar P."/>
            <person name="Natvig D.O."/>
            <person name="Lalanne C."/>
            <person name="Gautier V."/>
            <person name="Ament-Velasquez S.L."/>
            <person name="Kruys A."/>
            <person name="Hutchinson M.I."/>
            <person name="Powell A.J."/>
            <person name="Barry K."/>
            <person name="Miller A.N."/>
            <person name="Grigoriev I.V."/>
            <person name="Debuchy R."/>
            <person name="Gladieux P."/>
            <person name="Hiltunen Thoren M."/>
            <person name="Johannesson H."/>
        </authorList>
    </citation>
    <scope>NUCLEOTIDE SEQUENCE</scope>
    <source>
        <strain evidence="3">SMH4131-1</strain>
    </source>
</reference>
<dbReference type="InterPro" id="IPR017853">
    <property type="entry name" value="GH"/>
</dbReference>
<evidence type="ECO:0000256" key="1">
    <source>
        <dbReference type="SAM" id="SignalP"/>
    </source>
</evidence>
<keyword evidence="3" id="KW-0378">Hydrolase</keyword>
<evidence type="ECO:0000313" key="3">
    <source>
        <dbReference type="EMBL" id="KAK3317289.1"/>
    </source>
</evidence>
<reference evidence="3" key="2">
    <citation type="submission" date="2023-06" db="EMBL/GenBank/DDBJ databases">
        <authorList>
            <consortium name="Lawrence Berkeley National Laboratory"/>
            <person name="Haridas S."/>
            <person name="Hensen N."/>
            <person name="Bonometti L."/>
            <person name="Westerberg I."/>
            <person name="Brannstrom I.O."/>
            <person name="Guillou S."/>
            <person name="Cros-Aarteil S."/>
            <person name="Calhoun S."/>
            <person name="Kuo A."/>
            <person name="Mondo S."/>
            <person name="Pangilinan J."/>
            <person name="Riley R."/>
            <person name="Labutti K."/>
            <person name="Andreopoulos B."/>
            <person name="Lipzen A."/>
            <person name="Chen C."/>
            <person name="Yanf M."/>
            <person name="Daum C."/>
            <person name="Ng V."/>
            <person name="Clum A."/>
            <person name="Steindorff A."/>
            <person name="Ohm R."/>
            <person name="Martin F."/>
            <person name="Silar P."/>
            <person name="Natvig D."/>
            <person name="Lalanne C."/>
            <person name="Gautier V."/>
            <person name="Ament-Velasquez S.L."/>
            <person name="Kruys A."/>
            <person name="Hutchinson M.I."/>
            <person name="Powell A.J."/>
            <person name="Barry K."/>
            <person name="Miller A.N."/>
            <person name="Grigoriev I.V."/>
            <person name="Debuchy R."/>
            <person name="Gladieux P."/>
            <person name="Thoren M.H."/>
            <person name="Johannesson H."/>
        </authorList>
    </citation>
    <scope>NUCLEOTIDE SEQUENCE</scope>
    <source>
        <strain evidence="3">SMH4131-1</strain>
    </source>
</reference>
<dbReference type="EMBL" id="JAUEPO010000007">
    <property type="protein sequence ID" value="KAK3317289.1"/>
    <property type="molecule type" value="Genomic_DNA"/>
</dbReference>
<keyword evidence="1" id="KW-0732">Signal</keyword>